<name>A0A2N9HLW4_FAGSY</name>
<dbReference type="AlphaFoldDB" id="A0A2N9HLW4"/>
<evidence type="ECO:0000256" key="3">
    <source>
        <dbReference type="ARBA" id="ARBA00023136"/>
    </source>
</evidence>
<evidence type="ECO:0000259" key="4">
    <source>
        <dbReference type="PROSITE" id="PS50929"/>
    </source>
</evidence>
<keyword evidence="2" id="KW-1133">Transmembrane helix</keyword>
<accession>A0A2N9HLW4</accession>
<dbReference type="PROSITE" id="PS50929">
    <property type="entry name" value="ABC_TM1F"/>
    <property type="match status" value="1"/>
</dbReference>
<keyword evidence="1" id="KW-0812">Transmembrane</keyword>
<dbReference type="InterPro" id="IPR036640">
    <property type="entry name" value="ABC1_TM_sf"/>
</dbReference>
<organism evidence="5">
    <name type="scientific">Fagus sylvatica</name>
    <name type="common">Beechnut</name>
    <dbReference type="NCBI Taxonomy" id="28930"/>
    <lineage>
        <taxon>Eukaryota</taxon>
        <taxon>Viridiplantae</taxon>
        <taxon>Streptophyta</taxon>
        <taxon>Embryophyta</taxon>
        <taxon>Tracheophyta</taxon>
        <taxon>Spermatophyta</taxon>
        <taxon>Magnoliopsida</taxon>
        <taxon>eudicotyledons</taxon>
        <taxon>Gunneridae</taxon>
        <taxon>Pentapetalae</taxon>
        <taxon>rosids</taxon>
        <taxon>fabids</taxon>
        <taxon>Fagales</taxon>
        <taxon>Fagaceae</taxon>
        <taxon>Fagus</taxon>
    </lineage>
</organism>
<dbReference type="Gene3D" id="1.20.1560.10">
    <property type="entry name" value="ABC transporter type 1, transmembrane domain"/>
    <property type="match status" value="1"/>
</dbReference>
<reference evidence="5" key="1">
    <citation type="submission" date="2018-02" db="EMBL/GenBank/DDBJ databases">
        <authorList>
            <person name="Cohen D.B."/>
            <person name="Kent A.D."/>
        </authorList>
    </citation>
    <scope>NUCLEOTIDE SEQUENCE</scope>
</reference>
<gene>
    <name evidence="5" type="ORF">FSB_LOCUS43038</name>
</gene>
<evidence type="ECO:0000256" key="1">
    <source>
        <dbReference type="ARBA" id="ARBA00022692"/>
    </source>
</evidence>
<dbReference type="SUPFAM" id="SSF90123">
    <property type="entry name" value="ABC transporter transmembrane region"/>
    <property type="match status" value="1"/>
</dbReference>
<evidence type="ECO:0000313" key="5">
    <source>
        <dbReference type="EMBL" id="SPD15156.1"/>
    </source>
</evidence>
<proteinExistence type="predicted"/>
<dbReference type="GO" id="GO:0140359">
    <property type="term" value="F:ABC-type transporter activity"/>
    <property type="evidence" value="ECO:0007669"/>
    <property type="project" value="InterPro"/>
</dbReference>
<evidence type="ECO:0000256" key="2">
    <source>
        <dbReference type="ARBA" id="ARBA00022989"/>
    </source>
</evidence>
<dbReference type="EMBL" id="OIVN01004046">
    <property type="protein sequence ID" value="SPD15156.1"/>
    <property type="molecule type" value="Genomic_DNA"/>
</dbReference>
<feature type="domain" description="ABC transmembrane type-1" evidence="4">
    <location>
        <begin position="114"/>
        <end position="225"/>
    </location>
</feature>
<dbReference type="InterPro" id="IPR011527">
    <property type="entry name" value="ABC1_TM_dom"/>
</dbReference>
<dbReference type="Pfam" id="PF00664">
    <property type="entry name" value="ABC_membrane"/>
    <property type="match status" value="1"/>
</dbReference>
<keyword evidence="3" id="KW-0472">Membrane</keyword>
<sequence>MLAAAAIAASKSLWAPALVQCKIPLRPSSSSYFLRSYHSPLRNWNIRTRRTTTINPNPLTFHLKAFLSDSPSSPGRASRASPLHPDQIADMKILRTLASYIWMKDNPEFRLRVVTALAFLVGAKVLNVQVPFLFKLAVDWLTTATGNATALASFNAANSTALALFATPAAVLIGYGIARMGSSAFNELRTAVFSKVALRTIRSVSRKVFSHLHDLDLRYHLRYCM</sequence>
<protein>
    <recommendedName>
        <fullName evidence="4">ABC transmembrane type-1 domain-containing protein</fullName>
    </recommendedName>
</protein>
<dbReference type="GO" id="GO:0016020">
    <property type="term" value="C:membrane"/>
    <property type="evidence" value="ECO:0007669"/>
    <property type="project" value="InterPro"/>
</dbReference>
<dbReference type="GO" id="GO:0005524">
    <property type="term" value="F:ATP binding"/>
    <property type="evidence" value="ECO:0007669"/>
    <property type="project" value="InterPro"/>
</dbReference>